<evidence type="ECO:0000256" key="1">
    <source>
        <dbReference type="SAM" id="MobiDB-lite"/>
    </source>
</evidence>
<dbReference type="Proteomes" id="UP000800038">
    <property type="component" value="Unassembled WGS sequence"/>
</dbReference>
<feature type="compositionally biased region" description="Basic and acidic residues" evidence="1">
    <location>
        <begin position="11"/>
        <end position="20"/>
    </location>
</feature>
<protein>
    <submittedName>
        <fullName evidence="2">Uncharacterized protein</fullName>
    </submittedName>
</protein>
<evidence type="ECO:0000313" key="2">
    <source>
        <dbReference type="EMBL" id="KAF1946989.1"/>
    </source>
</evidence>
<organism evidence="2 3">
    <name type="scientific">Clathrospora elynae</name>
    <dbReference type="NCBI Taxonomy" id="706981"/>
    <lineage>
        <taxon>Eukaryota</taxon>
        <taxon>Fungi</taxon>
        <taxon>Dikarya</taxon>
        <taxon>Ascomycota</taxon>
        <taxon>Pezizomycotina</taxon>
        <taxon>Dothideomycetes</taxon>
        <taxon>Pleosporomycetidae</taxon>
        <taxon>Pleosporales</taxon>
        <taxon>Diademaceae</taxon>
        <taxon>Clathrospora</taxon>
    </lineage>
</organism>
<feature type="compositionally biased region" description="Basic and acidic residues" evidence="1">
    <location>
        <begin position="68"/>
        <end position="81"/>
    </location>
</feature>
<sequence length="235" mass="27121">MFGALLASKKTARESIKTEKSTMQPRRPNANECKKISRGQRMYLYSHVRRIPRQQFASGCGESCPEPEADKERVTSPETDRTSLCGTQDARNREPEELAEALRRKEITALCARVDETKKQSRGQDERYDALEQKYIEQREQRTKDKMLLDDAFAFYQAMETDSKMAKKTQETLDAHHNEAKEQHRAEMKAKDQARSKLQDSPSRALPVLENINKQELAHMDVELDEAKAFAETKR</sequence>
<feature type="region of interest" description="Disordered" evidence="1">
    <location>
        <begin position="163"/>
        <end position="206"/>
    </location>
</feature>
<feature type="region of interest" description="Disordered" evidence="1">
    <location>
        <begin position="56"/>
        <end position="97"/>
    </location>
</feature>
<feature type="compositionally biased region" description="Basic and acidic residues" evidence="1">
    <location>
        <begin position="163"/>
        <end position="198"/>
    </location>
</feature>
<dbReference type="AlphaFoldDB" id="A0A6A5T5K0"/>
<feature type="region of interest" description="Disordered" evidence="1">
    <location>
        <begin position="1"/>
        <end position="30"/>
    </location>
</feature>
<reference evidence="2" key="1">
    <citation type="journal article" date="2020" name="Stud. Mycol.">
        <title>101 Dothideomycetes genomes: a test case for predicting lifestyles and emergence of pathogens.</title>
        <authorList>
            <person name="Haridas S."/>
            <person name="Albert R."/>
            <person name="Binder M."/>
            <person name="Bloem J."/>
            <person name="Labutti K."/>
            <person name="Salamov A."/>
            <person name="Andreopoulos B."/>
            <person name="Baker S."/>
            <person name="Barry K."/>
            <person name="Bills G."/>
            <person name="Bluhm B."/>
            <person name="Cannon C."/>
            <person name="Castanera R."/>
            <person name="Culley D."/>
            <person name="Daum C."/>
            <person name="Ezra D."/>
            <person name="Gonzalez J."/>
            <person name="Henrissat B."/>
            <person name="Kuo A."/>
            <person name="Liang C."/>
            <person name="Lipzen A."/>
            <person name="Lutzoni F."/>
            <person name="Magnuson J."/>
            <person name="Mondo S."/>
            <person name="Nolan M."/>
            <person name="Ohm R."/>
            <person name="Pangilinan J."/>
            <person name="Park H.-J."/>
            <person name="Ramirez L."/>
            <person name="Alfaro M."/>
            <person name="Sun H."/>
            <person name="Tritt A."/>
            <person name="Yoshinaga Y."/>
            <person name="Zwiers L.-H."/>
            <person name="Turgeon B."/>
            <person name="Goodwin S."/>
            <person name="Spatafora J."/>
            <person name="Crous P."/>
            <person name="Grigoriev I."/>
        </authorList>
    </citation>
    <scope>NUCLEOTIDE SEQUENCE</scope>
    <source>
        <strain evidence="2">CBS 161.51</strain>
    </source>
</reference>
<gene>
    <name evidence="2" type="ORF">EJ02DRAFT_489365</name>
</gene>
<proteinExistence type="predicted"/>
<dbReference type="OrthoDB" id="3798031at2759"/>
<dbReference type="EMBL" id="ML976000">
    <property type="protein sequence ID" value="KAF1946989.1"/>
    <property type="molecule type" value="Genomic_DNA"/>
</dbReference>
<name>A0A6A5T5K0_9PLEO</name>
<keyword evidence="3" id="KW-1185">Reference proteome</keyword>
<accession>A0A6A5T5K0</accession>
<evidence type="ECO:0000313" key="3">
    <source>
        <dbReference type="Proteomes" id="UP000800038"/>
    </source>
</evidence>